<feature type="compositionally biased region" description="Pro residues" evidence="1">
    <location>
        <begin position="64"/>
        <end position="74"/>
    </location>
</feature>
<reference evidence="2 3" key="1">
    <citation type="submission" date="2018-04" db="EMBL/GenBank/DDBJ databases">
        <authorList>
            <person name="Zhang X."/>
            <person name="Yuan J."/>
            <person name="Li F."/>
            <person name="Xiang J."/>
        </authorList>
    </citation>
    <scope>NUCLEOTIDE SEQUENCE [LARGE SCALE GENOMIC DNA]</scope>
    <source>
        <tissue evidence="2">Muscle</tissue>
    </source>
</reference>
<evidence type="ECO:0000256" key="1">
    <source>
        <dbReference type="SAM" id="MobiDB-lite"/>
    </source>
</evidence>
<organism evidence="2 3">
    <name type="scientific">Penaeus vannamei</name>
    <name type="common">Whiteleg shrimp</name>
    <name type="synonym">Litopenaeus vannamei</name>
    <dbReference type="NCBI Taxonomy" id="6689"/>
    <lineage>
        <taxon>Eukaryota</taxon>
        <taxon>Metazoa</taxon>
        <taxon>Ecdysozoa</taxon>
        <taxon>Arthropoda</taxon>
        <taxon>Crustacea</taxon>
        <taxon>Multicrustacea</taxon>
        <taxon>Malacostraca</taxon>
        <taxon>Eumalacostraca</taxon>
        <taxon>Eucarida</taxon>
        <taxon>Decapoda</taxon>
        <taxon>Dendrobranchiata</taxon>
        <taxon>Penaeoidea</taxon>
        <taxon>Penaeidae</taxon>
        <taxon>Penaeus</taxon>
    </lineage>
</organism>
<name>A0A3R7MDI8_PENVA</name>
<evidence type="ECO:0000313" key="2">
    <source>
        <dbReference type="EMBL" id="ROT79734.1"/>
    </source>
</evidence>
<evidence type="ECO:0000313" key="3">
    <source>
        <dbReference type="Proteomes" id="UP000283509"/>
    </source>
</evidence>
<gene>
    <name evidence="2" type="ORF">C7M84_001551</name>
</gene>
<reference evidence="2 3" key="2">
    <citation type="submission" date="2019-01" db="EMBL/GenBank/DDBJ databases">
        <title>The decoding of complex shrimp genome reveals the adaptation for benthos swimmer, frequently molting mechanism and breeding impact on genome.</title>
        <authorList>
            <person name="Sun Y."/>
            <person name="Gao Y."/>
            <person name="Yu Y."/>
        </authorList>
    </citation>
    <scope>NUCLEOTIDE SEQUENCE [LARGE SCALE GENOMIC DNA]</scope>
    <source>
        <tissue evidence="2">Muscle</tissue>
    </source>
</reference>
<keyword evidence="3" id="KW-1185">Reference proteome</keyword>
<feature type="compositionally biased region" description="Basic and acidic residues" evidence="1">
    <location>
        <begin position="388"/>
        <end position="407"/>
    </location>
</feature>
<accession>A0A3R7MDI8</accession>
<protein>
    <submittedName>
        <fullName evidence="2">Uncharacterized protein</fullName>
    </submittedName>
</protein>
<dbReference type="EMBL" id="QCYY01001197">
    <property type="protein sequence ID" value="ROT79734.1"/>
    <property type="molecule type" value="Genomic_DNA"/>
</dbReference>
<feature type="region of interest" description="Disordered" evidence="1">
    <location>
        <begin position="388"/>
        <end position="414"/>
    </location>
</feature>
<proteinExistence type="predicted"/>
<feature type="region of interest" description="Disordered" evidence="1">
    <location>
        <begin position="61"/>
        <end position="89"/>
    </location>
</feature>
<sequence>MNGLRRDCGGGACGRTCWLRESVPSAARKSSDAPCRPAPAVRCLTLDAALPRCFSHDLLEEPTRPLPHPPPPAPSTSIYRSRGGRPDCSPTRAEPLLVSFLPGRSAPRPISVTQLLNPTSRPPWPPAALLSSPRHFRPYACAPQERKSRVEPSFRATPLHSLLYPAREARGTNLFILGTGPLAPSRCRLPSSPSILRVSTPDVVATPRWHASPKYSVQSYHSPRTSIRMTSTPLRWDTPYFSSYRLPNPSSSLSQATTFFLSIASPLFSSCLLFARSTIIATLCLIFSQSPLLLPSPLPNDPRVVSDIGAPCPNFRLPLPAPACSPRLSRTACPPTSPQPYSACYHISHSHHNTSLIGNTTHHHSVFQNTTLSFEHHDLLHHHNDRLTAQEKQRRKEPVAKGRRGDKASFACPD</sequence>
<dbReference type="Proteomes" id="UP000283509">
    <property type="component" value="Unassembled WGS sequence"/>
</dbReference>
<dbReference type="AlphaFoldDB" id="A0A3R7MDI8"/>
<comment type="caution">
    <text evidence="2">The sequence shown here is derived from an EMBL/GenBank/DDBJ whole genome shotgun (WGS) entry which is preliminary data.</text>
</comment>